<feature type="domain" description="Pyruvate/ketoisovalerate oxidoreductase catalytic" evidence="2">
    <location>
        <begin position="13"/>
        <end position="213"/>
    </location>
</feature>
<dbReference type="SUPFAM" id="SSF53323">
    <property type="entry name" value="Pyruvate-ferredoxin oxidoreductase, PFOR, domain III"/>
    <property type="match status" value="1"/>
</dbReference>
<dbReference type="EMBL" id="QZAA01000268">
    <property type="protein sequence ID" value="RQD73247.1"/>
    <property type="molecule type" value="Genomic_DNA"/>
</dbReference>
<reference evidence="3 4" key="1">
    <citation type="submission" date="2018-08" db="EMBL/GenBank/DDBJ databases">
        <title>The metabolism and importance of syntrophic acetate oxidation coupled to methane or sulfide production in haloalkaline environments.</title>
        <authorList>
            <person name="Timmers P.H.A."/>
            <person name="Vavourakis C.D."/>
            <person name="Sorokin D.Y."/>
            <person name="Sinninghe Damste J.S."/>
            <person name="Muyzer G."/>
            <person name="Stams A.J.M."/>
            <person name="Plugge C.M."/>
        </authorList>
    </citation>
    <scope>NUCLEOTIDE SEQUENCE [LARGE SCALE GENOMIC DNA]</scope>
    <source>
        <strain evidence="3">MSAO_Bac1</strain>
    </source>
</reference>
<dbReference type="InterPro" id="IPR002869">
    <property type="entry name" value="Pyrv_flavodox_OxRed_cen"/>
</dbReference>
<keyword evidence="1" id="KW-0560">Oxidoreductase</keyword>
<dbReference type="InterPro" id="IPR019752">
    <property type="entry name" value="Pyrv/ketoisovalerate_OxRed_cat"/>
</dbReference>
<dbReference type="PANTHER" id="PTHR42730:SF1">
    <property type="entry name" value="2-OXOGLUTARATE SYNTHASE SUBUNIT KORC"/>
    <property type="match status" value="1"/>
</dbReference>
<gene>
    <name evidence="3" type="ORF">D5R97_09655</name>
</gene>
<dbReference type="InterPro" id="IPR052554">
    <property type="entry name" value="2-oxoglutarate_synth_KorC"/>
</dbReference>
<dbReference type="Proteomes" id="UP000285138">
    <property type="component" value="Unassembled WGS sequence"/>
</dbReference>
<accession>A0A424YA14</accession>
<evidence type="ECO:0000313" key="4">
    <source>
        <dbReference type="Proteomes" id="UP000285138"/>
    </source>
</evidence>
<evidence type="ECO:0000256" key="1">
    <source>
        <dbReference type="ARBA" id="ARBA00023002"/>
    </source>
</evidence>
<evidence type="ECO:0000313" key="3">
    <source>
        <dbReference type="EMBL" id="RQD73247.1"/>
    </source>
</evidence>
<dbReference type="Pfam" id="PF01558">
    <property type="entry name" value="POR"/>
    <property type="match status" value="1"/>
</dbReference>
<comment type="caution">
    <text evidence="3">The sequence shown here is derived from an EMBL/GenBank/DDBJ whole genome shotgun (WGS) entry which is preliminary data.</text>
</comment>
<dbReference type="Gene3D" id="3.40.920.10">
    <property type="entry name" value="Pyruvate-ferredoxin oxidoreductase, PFOR, domain III"/>
    <property type="match status" value="1"/>
</dbReference>
<evidence type="ECO:0000259" key="2">
    <source>
        <dbReference type="Pfam" id="PF01558"/>
    </source>
</evidence>
<proteinExistence type="predicted"/>
<sequence length="222" mass="24173">MSKLVKIAIAGEGGQGVQSIADILAEAGNEEGKEALYIPNFGIEQRGGVSVAYVQIGDKLIGSPKFEKGDVVVALSERAVKRIIPYVGSNTIFVYDNSLIVIPEITVEIESMPSYQAMNTSKERALFREKINNSIYIQKTAANVTGVPATDLAKRELHPRVFNMVVLGAVIEAAGIVSEESVKKAMENNLGRKFEKDPALRDLNHKALHKGIEIIRKALVRS</sequence>
<dbReference type="AlphaFoldDB" id="A0A424YA14"/>
<protein>
    <submittedName>
        <fullName evidence="3">Pyruvate oxidoreductase subunit gamma</fullName>
    </submittedName>
</protein>
<dbReference type="PANTHER" id="PTHR42730">
    <property type="entry name" value="2-OXOGLUTARATE SYNTHASE SUBUNIT KORC"/>
    <property type="match status" value="1"/>
</dbReference>
<name>A0A424YA14_9FIRM</name>
<dbReference type="GO" id="GO:0016903">
    <property type="term" value="F:oxidoreductase activity, acting on the aldehyde or oxo group of donors"/>
    <property type="evidence" value="ECO:0007669"/>
    <property type="project" value="InterPro"/>
</dbReference>
<keyword evidence="3" id="KW-0670">Pyruvate</keyword>
<organism evidence="3 4">
    <name type="scientific">Candidatus Syntrophonatronum acetioxidans</name>
    <dbReference type="NCBI Taxonomy" id="1795816"/>
    <lineage>
        <taxon>Bacteria</taxon>
        <taxon>Bacillati</taxon>
        <taxon>Bacillota</taxon>
        <taxon>Clostridia</taxon>
        <taxon>Eubacteriales</taxon>
        <taxon>Syntrophomonadaceae</taxon>
        <taxon>Candidatus Syntrophonatronum</taxon>
    </lineage>
</organism>